<keyword evidence="10" id="KW-1185">Reference proteome</keyword>
<evidence type="ECO:0000259" key="8">
    <source>
        <dbReference type="Pfam" id="PF04234"/>
    </source>
</evidence>
<evidence type="ECO:0000313" key="10">
    <source>
        <dbReference type="Proteomes" id="UP000295578"/>
    </source>
</evidence>
<dbReference type="OrthoDB" id="5242236at2"/>
<dbReference type="InterPro" id="IPR032694">
    <property type="entry name" value="CopC/D"/>
</dbReference>
<dbReference type="SUPFAM" id="SSF81296">
    <property type="entry name" value="E set domains"/>
    <property type="match status" value="1"/>
</dbReference>
<feature type="signal peptide" evidence="7">
    <location>
        <begin position="1"/>
        <end position="33"/>
    </location>
</feature>
<feature type="compositionally biased region" description="Low complexity" evidence="5">
    <location>
        <begin position="126"/>
        <end position="157"/>
    </location>
</feature>
<dbReference type="Proteomes" id="UP000295578">
    <property type="component" value="Unassembled WGS sequence"/>
</dbReference>
<comment type="caution">
    <text evidence="9">The sequence shown here is derived from an EMBL/GenBank/DDBJ whole genome shotgun (WGS) entry which is preliminary data.</text>
</comment>
<sequence length="195" mass="19745">MNLLKPRRYARRLGAVAALVLALGAVTATPALAHPQLVRSTPAKGQSMPGIIQVTLEFSDKIRMAQVVVKDDQGTAWQSGPAEGTGKTVTQRLREPLPAGTYTAAYRVVGTDGHPIESDDLTFTSAGGAAEPPAPADAGAGAAAAEETGAPAGQEQGDSGSGAVLWIVIVAGLAIGIGIGLVIVFRAKRQATGGE</sequence>
<protein>
    <submittedName>
        <fullName evidence="9">Copper resistance protein CopC</fullName>
    </submittedName>
</protein>
<organism evidence="9 10">
    <name type="scientific">Actinomadura darangshiensis</name>
    <dbReference type="NCBI Taxonomy" id="705336"/>
    <lineage>
        <taxon>Bacteria</taxon>
        <taxon>Bacillati</taxon>
        <taxon>Actinomycetota</taxon>
        <taxon>Actinomycetes</taxon>
        <taxon>Streptosporangiales</taxon>
        <taxon>Thermomonosporaceae</taxon>
        <taxon>Actinomadura</taxon>
    </lineage>
</organism>
<dbReference type="GO" id="GO:0046688">
    <property type="term" value="P:response to copper ion"/>
    <property type="evidence" value="ECO:0007669"/>
    <property type="project" value="InterPro"/>
</dbReference>
<dbReference type="InterPro" id="IPR014756">
    <property type="entry name" value="Ig_E-set"/>
</dbReference>
<dbReference type="GO" id="GO:0006825">
    <property type="term" value="P:copper ion transport"/>
    <property type="evidence" value="ECO:0007669"/>
    <property type="project" value="InterPro"/>
</dbReference>
<dbReference type="AlphaFoldDB" id="A0A4R5B5P1"/>
<keyword evidence="4" id="KW-0186">Copper</keyword>
<keyword evidence="6" id="KW-0812">Transmembrane</keyword>
<dbReference type="PANTHER" id="PTHR34820:SF4">
    <property type="entry name" value="INNER MEMBRANE PROTEIN YEBZ"/>
    <property type="match status" value="1"/>
</dbReference>
<feature type="domain" description="CopC" evidence="8">
    <location>
        <begin position="34"/>
        <end position="124"/>
    </location>
</feature>
<dbReference type="InterPro" id="IPR014755">
    <property type="entry name" value="Cu-Rt/internalin_Ig-like"/>
</dbReference>
<accession>A0A4R5B5P1</accession>
<evidence type="ECO:0000256" key="6">
    <source>
        <dbReference type="SAM" id="Phobius"/>
    </source>
</evidence>
<evidence type="ECO:0000256" key="3">
    <source>
        <dbReference type="ARBA" id="ARBA00022729"/>
    </source>
</evidence>
<dbReference type="GO" id="GO:0030313">
    <property type="term" value="C:cell envelope"/>
    <property type="evidence" value="ECO:0007669"/>
    <property type="project" value="UniProtKB-SubCell"/>
</dbReference>
<keyword evidence="6" id="KW-1133">Transmembrane helix</keyword>
<dbReference type="GO" id="GO:0042597">
    <property type="term" value="C:periplasmic space"/>
    <property type="evidence" value="ECO:0007669"/>
    <property type="project" value="InterPro"/>
</dbReference>
<feature type="chain" id="PRO_5020250273" evidence="7">
    <location>
        <begin position="34"/>
        <end position="195"/>
    </location>
</feature>
<keyword evidence="3 7" id="KW-0732">Signal</keyword>
<dbReference type="RefSeq" id="WP_132199457.1">
    <property type="nucleotide sequence ID" value="NZ_SMKY01000106.1"/>
</dbReference>
<proteinExistence type="predicted"/>
<dbReference type="GO" id="GO:0005886">
    <property type="term" value="C:plasma membrane"/>
    <property type="evidence" value="ECO:0007669"/>
    <property type="project" value="TreeGrafter"/>
</dbReference>
<evidence type="ECO:0000256" key="7">
    <source>
        <dbReference type="SAM" id="SignalP"/>
    </source>
</evidence>
<name>A0A4R5B5P1_9ACTN</name>
<evidence type="ECO:0000256" key="5">
    <source>
        <dbReference type="SAM" id="MobiDB-lite"/>
    </source>
</evidence>
<dbReference type="InterPro" id="IPR007348">
    <property type="entry name" value="CopC_dom"/>
</dbReference>
<feature type="region of interest" description="Disordered" evidence="5">
    <location>
        <begin position="117"/>
        <end position="157"/>
    </location>
</feature>
<keyword evidence="6" id="KW-0472">Membrane</keyword>
<keyword evidence="2" id="KW-0479">Metal-binding</keyword>
<feature type="transmembrane region" description="Helical" evidence="6">
    <location>
        <begin position="163"/>
        <end position="185"/>
    </location>
</feature>
<evidence type="ECO:0000313" key="9">
    <source>
        <dbReference type="EMBL" id="TDD79686.1"/>
    </source>
</evidence>
<dbReference type="Gene3D" id="2.60.40.1220">
    <property type="match status" value="1"/>
</dbReference>
<dbReference type="PANTHER" id="PTHR34820">
    <property type="entry name" value="INNER MEMBRANE PROTEIN YEBZ"/>
    <property type="match status" value="1"/>
</dbReference>
<gene>
    <name evidence="9" type="ORF">E1293_22665</name>
</gene>
<evidence type="ECO:0000256" key="4">
    <source>
        <dbReference type="ARBA" id="ARBA00023008"/>
    </source>
</evidence>
<dbReference type="GO" id="GO:0005507">
    <property type="term" value="F:copper ion binding"/>
    <property type="evidence" value="ECO:0007669"/>
    <property type="project" value="InterPro"/>
</dbReference>
<dbReference type="EMBL" id="SMKY01000106">
    <property type="protein sequence ID" value="TDD79686.1"/>
    <property type="molecule type" value="Genomic_DNA"/>
</dbReference>
<evidence type="ECO:0000256" key="2">
    <source>
        <dbReference type="ARBA" id="ARBA00022723"/>
    </source>
</evidence>
<evidence type="ECO:0000256" key="1">
    <source>
        <dbReference type="ARBA" id="ARBA00004196"/>
    </source>
</evidence>
<reference evidence="9 10" key="1">
    <citation type="submission" date="2019-03" db="EMBL/GenBank/DDBJ databases">
        <title>Draft genome sequences of novel Actinobacteria.</title>
        <authorList>
            <person name="Sahin N."/>
            <person name="Ay H."/>
            <person name="Saygin H."/>
        </authorList>
    </citation>
    <scope>NUCLEOTIDE SEQUENCE [LARGE SCALE GENOMIC DNA]</scope>
    <source>
        <strain evidence="9 10">DSM 45941</strain>
    </source>
</reference>
<comment type="subcellular location">
    <subcellularLocation>
        <location evidence="1">Cell envelope</location>
    </subcellularLocation>
</comment>
<dbReference type="Pfam" id="PF04234">
    <property type="entry name" value="CopC"/>
    <property type="match status" value="1"/>
</dbReference>